<accession>A0A562TBU9</accession>
<organism evidence="2 3">
    <name type="scientific">Roseibium hamelinense</name>
    <dbReference type="NCBI Taxonomy" id="150831"/>
    <lineage>
        <taxon>Bacteria</taxon>
        <taxon>Pseudomonadati</taxon>
        <taxon>Pseudomonadota</taxon>
        <taxon>Alphaproteobacteria</taxon>
        <taxon>Hyphomicrobiales</taxon>
        <taxon>Stappiaceae</taxon>
        <taxon>Roseibium</taxon>
    </lineage>
</organism>
<feature type="compositionally biased region" description="Low complexity" evidence="1">
    <location>
        <begin position="33"/>
        <end position="44"/>
    </location>
</feature>
<proteinExistence type="predicted"/>
<dbReference type="InterPro" id="IPR019704">
    <property type="entry name" value="Flagellar_assmbl_FliX_class2"/>
</dbReference>
<keyword evidence="2" id="KW-0282">Flagellum</keyword>
<dbReference type="EMBL" id="VLLF01000002">
    <property type="protein sequence ID" value="TWI90380.1"/>
    <property type="molecule type" value="Genomic_DNA"/>
</dbReference>
<evidence type="ECO:0000256" key="1">
    <source>
        <dbReference type="SAM" id="MobiDB-lite"/>
    </source>
</evidence>
<sequence>MRINNNNPVSGVHGRGAKKRSSGTGETFRPDDGGSASSAQATSGATGIHGVDALLALQEVGSPLDKRGEATRQGHELLDELEMIRADLLAGHISEQRLNALSDAVSSEIESGDKEVDAVLREIELRVKVELAKLGRFPASA</sequence>
<evidence type="ECO:0000313" key="3">
    <source>
        <dbReference type="Proteomes" id="UP000320593"/>
    </source>
</evidence>
<evidence type="ECO:0000313" key="2">
    <source>
        <dbReference type="EMBL" id="TWI90380.1"/>
    </source>
</evidence>
<keyword evidence="2" id="KW-0966">Cell projection</keyword>
<protein>
    <submittedName>
        <fullName evidence="2">Class II flagellar assembly regulator</fullName>
    </submittedName>
</protein>
<dbReference type="Proteomes" id="UP000320593">
    <property type="component" value="Unassembled WGS sequence"/>
</dbReference>
<dbReference type="GO" id="GO:0044781">
    <property type="term" value="P:bacterial-type flagellum organization"/>
    <property type="evidence" value="ECO:0007669"/>
    <property type="project" value="InterPro"/>
</dbReference>
<reference evidence="2 3" key="1">
    <citation type="submission" date="2019-07" db="EMBL/GenBank/DDBJ databases">
        <title>Genomic Encyclopedia of Archaeal and Bacterial Type Strains, Phase II (KMG-II): from individual species to whole genera.</title>
        <authorList>
            <person name="Goeker M."/>
        </authorList>
    </citation>
    <scope>NUCLEOTIDE SEQUENCE [LARGE SCALE GENOMIC DNA]</scope>
    <source>
        <strain evidence="2 3">ATCC BAA-252</strain>
    </source>
</reference>
<dbReference type="AlphaFoldDB" id="A0A562TBU9"/>
<name>A0A562TBU9_9HYPH</name>
<dbReference type="OrthoDB" id="8005693at2"/>
<keyword evidence="2" id="KW-0969">Cilium</keyword>
<dbReference type="Pfam" id="PF10768">
    <property type="entry name" value="FliX"/>
    <property type="match status" value="1"/>
</dbReference>
<comment type="caution">
    <text evidence="2">The sequence shown here is derived from an EMBL/GenBank/DDBJ whole genome shotgun (WGS) entry which is preliminary data.</text>
</comment>
<dbReference type="RefSeq" id="WP_145341505.1">
    <property type="nucleotide sequence ID" value="NZ_SMLY01000085.1"/>
</dbReference>
<keyword evidence="3" id="KW-1185">Reference proteome</keyword>
<gene>
    <name evidence="2" type="ORF">JM93_01361</name>
</gene>
<feature type="region of interest" description="Disordered" evidence="1">
    <location>
        <begin position="1"/>
        <end position="44"/>
    </location>
</feature>